<name>A0A1Y2HC25_9FUNG</name>
<reference evidence="1 2" key="1">
    <citation type="submission" date="2016-07" db="EMBL/GenBank/DDBJ databases">
        <title>Pervasive Adenine N6-methylation of Active Genes in Fungi.</title>
        <authorList>
            <consortium name="DOE Joint Genome Institute"/>
            <person name="Mondo S.J."/>
            <person name="Dannebaum R.O."/>
            <person name="Kuo R.C."/>
            <person name="Labutti K."/>
            <person name="Haridas S."/>
            <person name="Kuo A."/>
            <person name="Salamov A."/>
            <person name="Ahrendt S.R."/>
            <person name="Lipzen A."/>
            <person name="Sullivan W."/>
            <person name="Andreopoulos W.B."/>
            <person name="Clum A."/>
            <person name="Lindquist E."/>
            <person name="Daum C."/>
            <person name="Ramamoorthy G.K."/>
            <person name="Gryganskyi A."/>
            <person name="Culley D."/>
            <person name="Magnuson J.K."/>
            <person name="James T.Y."/>
            <person name="O'Malley M.A."/>
            <person name="Stajich J.E."/>
            <person name="Spatafora J.W."/>
            <person name="Visel A."/>
            <person name="Grigoriev I.V."/>
        </authorList>
    </citation>
    <scope>NUCLEOTIDE SEQUENCE [LARGE SCALE GENOMIC DNA]</scope>
    <source>
        <strain evidence="1 2">PL171</strain>
    </source>
</reference>
<accession>A0A1Y2HC25</accession>
<dbReference type="Proteomes" id="UP000193411">
    <property type="component" value="Unassembled WGS sequence"/>
</dbReference>
<organism evidence="1 2">
    <name type="scientific">Catenaria anguillulae PL171</name>
    <dbReference type="NCBI Taxonomy" id="765915"/>
    <lineage>
        <taxon>Eukaryota</taxon>
        <taxon>Fungi</taxon>
        <taxon>Fungi incertae sedis</taxon>
        <taxon>Blastocladiomycota</taxon>
        <taxon>Blastocladiomycetes</taxon>
        <taxon>Blastocladiales</taxon>
        <taxon>Catenariaceae</taxon>
        <taxon>Catenaria</taxon>
    </lineage>
</organism>
<dbReference type="AlphaFoldDB" id="A0A1Y2HC25"/>
<keyword evidence="2" id="KW-1185">Reference proteome</keyword>
<dbReference type="EMBL" id="MCFL01000051">
    <property type="protein sequence ID" value="ORZ32065.1"/>
    <property type="molecule type" value="Genomic_DNA"/>
</dbReference>
<evidence type="ECO:0000313" key="2">
    <source>
        <dbReference type="Proteomes" id="UP000193411"/>
    </source>
</evidence>
<gene>
    <name evidence="1" type="ORF">BCR44DRAFT_350523</name>
</gene>
<proteinExistence type="predicted"/>
<comment type="caution">
    <text evidence="1">The sequence shown here is derived from an EMBL/GenBank/DDBJ whole genome shotgun (WGS) entry which is preliminary data.</text>
</comment>
<protein>
    <submittedName>
        <fullName evidence="1">Uncharacterized protein</fullName>
    </submittedName>
</protein>
<evidence type="ECO:0000313" key="1">
    <source>
        <dbReference type="EMBL" id="ORZ32065.1"/>
    </source>
</evidence>
<sequence length="287" mass="31534">MMRQIASAQPALADLGGFDDIVGRYEVGSEAYIQALPFNRQEHRQRTTAWVHALMNRAGLKFDQNPDPKFNPKGTLPKQHEFDPTLEDPRRFVLCVLKLGKQIGAPRHAYSFAVLFQVVAGPPYDAFIAEHAKGMDFWSFAAYIDLNAHLPEQLQQLLQRLSIPRITSVQEFTTSQLGAIVKGVARVVCEMLEEHWESGDATKRFSALLGLTLLGKFGPNIQGRIMQRVVVGLGAAFRGIGRDVDIPVTVVGGLLQDMLLYPPLFVESSSSSAILTASSPAAVRPAP</sequence>
<dbReference type="STRING" id="765915.A0A1Y2HC25"/>